<organism evidence="6 7">
    <name type="scientific">Clostridium celatum DSM 1785</name>
    <dbReference type="NCBI Taxonomy" id="545697"/>
    <lineage>
        <taxon>Bacteria</taxon>
        <taxon>Bacillati</taxon>
        <taxon>Bacillota</taxon>
        <taxon>Clostridia</taxon>
        <taxon>Eubacteriales</taxon>
        <taxon>Clostridiaceae</taxon>
        <taxon>Clostridium</taxon>
    </lineage>
</organism>
<accession>L1QK17</accession>
<dbReference type="OrthoDB" id="9802383at2"/>
<evidence type="ECO:0000256" key="3">
    <source>
        <dbReference type="PROSITE-ProRule" id="PRU00169"/>
    </source>
</evidence>
<dbReference type="PROSITE" id="PS50110">
    <property type="entry name" value="RESPONSE_REGULATORY"/>
    <property type="match status" value="1"/>
</dbReference>
<evidence type="ECO:0000313" key="6">
    <source>
        <dbReference type="EMBL" id="EKY28055.1"/>
    </source>
</evidence>
<proteinExistence type="predicted"/>
<feature type="domain" description="HTH LytTR-type" evidence="5">
    <location>
        <begin position="137"/>
        <end position="236"/>
    </location>
</feature>
<comment type="function">
    <text evidence="2">May play the central regulatory role in sporulation. It may be an element of the effector pathway responsible for the activation of sporulation genes in response to nutritional stress. Spo0A may act in concert with spo0H (a sigma factor) to control the expression of some genes that are critical to the sporulation process.</text>
</comment>
<keyword evidence="6" id="KW-0238">DNA-binding</keyword>
<dbReference type="Gene3D" id="2.40.50.1020">
    <property type="entry name" value="LytTr DNA-binding domain"/>
    <property type="match status" value="1"/>
</dbReference>
<evidence type="ECO:0000256" key="1">
    <source>
        <dbReference type="ARBA" id="ARBA00018672"/>
    </source>
</evidence>
<dbReference type="SUPFAM" id="SSF52172">
    <property type="entry name" value="CheY-like"/>
    <property type="match status" value="1"/>
</dbReference>
<dbReference type="PATRIC" id="fig|545697.3.peg.884"/>
<dbReference type="HOGENOM" id="CLU_000445_14_2_9"/>
<dbReference type="EMBL" id="AMEZ01000026">
    <property type="protein sequence ID" value="EKY28055.1"/>
    <property type="molecule type" value="Genomic_DNA"/>
</dbReference>
<dbReference type="Proteomes" id="UP000010420">
    <property type="component" value="Unassembled WGS sequence"/>
</dbReference>
<dbReference type="Pfam" id="PF04397">
    <property type="entry name" value="LytTR"/>
    <property type="match status" value="1"/>
</dbReference>
<feature type="domain" description="Response regulatory" evidence="4">
    <location>
        <begin position="6"/>
        <end position="125"/>
    </location>
</feature>
<keyword evidence="3" id="KW-0597">Phosphoprotein</keyword>
<evidence type="ECO:0000259" key="5">
    <source>
        <dbReference type="PROSITE" id="PS50930"/>
    </source>
</evidence>
<dbReference type="eggNOG" id="COG3279">
    <property type="taxonomic scope" value="Bacteria"/>
</dbReference>
<dbReference type="InterPro" id="IPR001789">
    <property type="entry name" value="Sig_transdc_resp-reg_receiver"/>
</dbReference>
<dbReference type="AlphaFoldDB" id="L1QK17"/>
<dbReference type="SMART" id="SM00448">
    <property type="entry name" value="REC"/>
    <property type="match status" value="1"/>
</dbReference>
<evidence type="ECO:0000313" key="7">
    <source>
        <dbReference type="Proteomes" id="UP000010420"/>
    </source>
</evidence>
<dbReference type="Pfam" id="PF00072">
    <property type="entry name" value="Response_reg"/>
    <property type="match status" value="1"/>
</dbReference>
<dbReference type="InterPro" id="IPR046947">
    <property type="entry name" value="LytR-like"/>
</dbReference>
<gene>
    <name evidence="6" type="ORF">HMPREF0216_00897</name>
</gene>
<keyword evidence="7" id="KW-1185">Reference proteome</keyword>
<sequence>MVIEMKIAVCEDEAKEIDFLNVKIKKWAKEKNIDVSIDNFTTAELFLFEWSDYDKYDIIFLDIKLSKMSGIELSNIIREKNNKVDIVFVTGFFKYALHGYRVGALQYLIKPIESSDLYFCLDKSLNRITNEFKESILILETTKKTIKLDYNDINYCIMFSPYIDIHTNSGKITLRKKISEIEEVLPSEYFIRCHRSYIVNVKYIKAIIKNNVLLVSGLKIPISRGRYKEVNDAFINYICQ</sequence>
<dbReference type="PROSITE" id="PS50930">
    <property type="entry name" value="HTH_LYTTR"/>
    <property type="match status" value="1"/>
</dbReference>
<dbReference type="STRING" id="545697.HMPREF0216_00897"/>
<evidence type="ECO:0000259" key="4">
    <source>
        <dbReference type="PROSITE" id="PS50110"/>
    </source>
</evidence>
<dbReference type="PANTHER" id="PTHR37299:SF1">
    <property type="entry name" value="STAGE 0 SPORULATION PROTEIN A HOMOLOG"/>
    <property type="match status" value="1"/>
</dbReference>
<dbReference type="SMART" id="SM00850">
    <property type="entry name" value="LytTR"/>
    <property type="match status" value="1"/>
</dbReference>
<dbReference type="GO" id="GO:0003677">
    <property type="term" value="F:DNA binding"/>
    <property type="evidence" value="ECO:0007669"/>
    <property type="project" value="UniProtKB-KW"/>
</dbReference>
<name>L1QK17_9CLOT</name>
<dbReference type="InterPro" id="IPR011006">
    <property type="entry name" value="CheY-like_superfamily"/>
</dbReference>
<protein>
    <recommendedName>
        <fullName evidence="1">Stage 0 sporulation protein A homolog</fullName>
    </recommendedName>
</protein>
<feature type="modified residue" description="4-aspartylphosphate" evidence="3">
    <location>
        <position position="62"/>
    </location>
</feature>
<evidence type="ECO:0000256" key="2">
    <source>
        <dbReference type="ARBA" id="ARBA00024867"/>
    </source>
</evidence>
<dbReference type="Gene3D" id="3.40.50.2300">
    <property type="match status" value="1"/>
</dbReference>
<reference evidence="6 7" key="1">
    <citation type="submission" date="2012-05" db="EMBL/GenBank/DDBJ databases">
        <authorList>
            <person name="Weinstock G."/>
            <person name="Sodergren E."/>
            <person name="Lobos E.A."/>
            <person name="Fulton L."/>
            <person name="Fulton R."/>
            <person name="Courtney L."/>
            <person name="Fronick C."/>
            <person name="O'Laughlin M."/>
            <person name="Godfrey J."/>
            <person name="Wilson R.M."/>
            <person name="Miner T."/>
            <person name="Farmer C."/>
            <person name="Delehaunty K."/>
            <person name="Cordes M."/>
            <person name="Minx P."/>
            <person name="Tomlinson C."/>
            <person name="Chen J."/>
            <person name="Wollam A."/>
            <person name="Pepin K.H."/>
            <person name="Bhonagiri V."/>
            <person name="Zhang X."/>
            <person name="Suruliraj S."/>
            <person name="Warren W."/>
            <person name="Mitreva M."/>
            <person name="Mardis E.R."/>
            <person name="Wilson R.K."/>
        </authorList>
    </citation>
    <scope>NUCLEOTIDE SEQUENCE [LARGE SCALE GENOMIC DNA]</scope>
    <source>
        <strain evidence="6 7">DSM 1785</strain>
    </source>
</reference>
<dbReference type="GO" id="GO:0000156">
    <property type="term" value="F:phosphorelay response regulator activity"/>
    <property type="evidence" value="ECO:0007669"/>
    <property type="project" value="InterPro"/>
</dbReference>
<dbReference type="InterPro" id="IPR007492">
    <property type="entry name" value="LytTR_DNA-bd_dom"/>
</dbReference>
<comment type="caution">
    <text evidence="6">The sequence shown here is derived from an EMBL/GenBank/DDBJ whole genome shotgun (WGS) entry which is preliminary data.</text>
</comment>
<dbReference type="PANTHER" id="PTHR37299">
    <property type="entry name" value="TRANSCRIPTIONAL REGULATOR-RELATED"/>
    <property type="match status" value="1"/>
</dbReference>